<evidence type="ECO:0000313" key="3">
    <source>
        <dbReference type="Proteomes" id="UP000718281"/>
    </source>
</evidence>
<reference evidence="2 3" key="1">
    <citation type="submission" date="2020-10" db="EMBL/GenBank/DDBJ databases">
        <title>Connecting structure to function with the recovery of over 1000 high-quality activated sludge metagenome-assembled genomes encoding full-length rRNA genes using long-read sequencing.</title>
        <authorList>
            <person name="Singleton C.M."/>
            <person name="Petriglieri F."/>
            <person name="Kristensen J.M."/>
            <person name="Kirkegaard R.H."/>
            <person name="Michaelsen T.Y."/>
            <person name="Andersen M.H."/>
            <person name="Karst S.M."/>
            <person name="Dueholm M.S."/>
            <person name="Nielsen P.H."/>
            <person name="Albertsen M."/>
        </authorList>
    </citation>
    <scope>NUCLEOTIDE SEQUENCE [LARGE SCALE GENOMIC DNA]</scope>
    <source>
        <strain evidence="2">AalE_18-Q3-R2-46_BAT3C.188</strain>
    </source>
</reference>
<dbReference type="AlphaFoldDB" id="A0A934X3E0"/>
<accession>A0A934X3E0</accession>
<dbReference type="InterPro" id="IPR050266">
    <property type="entry name" value="AB_hydrolase_sf"/>
</dbReference>
<proteinExistence type="predicted"/>
<protein>
    <submittedName>
        <fullName evidence="2">Alpha/beta hydrolase</fullName>
    </submittedName>
</protein>
<sequence>MAQRNHRVPVSYGASIMALEVLPARPVAEGVPTVVLAHGWCLDHTSWHKVVADLQARRNVRVVLFDQRGHGKSSMGEVGDPTVRILGDDLREVIDAVAPEGDLVLAGHSMGGMSVMAYAGMHYEHFTERVKGTVLASTAASIEGRTPVPLERVIMALASRAPGIQPRVFIPRMVEGKLIFGPGANREDIRHAVDQIKHTKMPTIGRFFYAIAGHDEMDALGHFVDVPTHIIAGNHDRLIPVPHAEALRKRIPGADLNVLDGVGHMTTYEASSIICDAIVGLVDSSVPPKPRRARR</sequence>
<dbReference type="PRINTS" id="PR00412">
    <property type="entry name" value="EPOXHYDRLASE"/>
</dbReference>
<dbReference type="GO" id="GO:0016787">
    <property type="term" value="F:hydrolase activity"/>
    <property type="evidence" value="ECO:0007669"/>
    <property type="project" value="UniProtKB-KW"/>
</dbReference>
<dbReference type="InterPro" id="IPR000073">
    <property type="entry name" value="AB_hydrolase_1"/>
</dbReference>
<dbReference type="PANTHER" id="PTHR43798:SF33">
    <property type="entry name" value="HYDROLASE, PUTATIVE (AFU_ORTHOLOGUE AFUA_2G14860)-RELATED"/>
    <property type="match status" value="1"/>
</dbReference>
<gene>
    <name evidence="2" type="ORF">IPF40_04280</name>
</gene>
<dbReference type="InterPro" id="IPR029058">
    <property type="entry name" value="AB_hydrolase_fold"/>
</dbReference>
<name>A0A934X3E0_9MICO</name>
<dbReference type="Pfam" id="PF12146">
    <property type="entry name" value="Hydrolase_4"/>
    <property type="match status" value="1"/>
</dbReference>
<evidence type="ECO:0000313" key="2">
    <source>
        <dbReference type="EMBL" id="MBK6300292.1"/>
    </source>
</evidence>
<dbReference type="PRINTS" id="PR00111">
    <property type="entry name" value="ABHYDROLASE"/>
</dbReference>
<dbReference type="InterPro" id="IPR000639">
    <property type="entry name" value="Epox_hydrolase-like"/>
</dbReference>
<feature type="domain" description="Serine aminopeptidase S33" evidence="1">
    <location>
        <begin position="33"/>
        <end position="269"/>
    </location>
</feature>
<dbReference type="EMBL" id="JADIXZ010000003">
    <property type="protein sequence ID" value="MBK6300292.1"/>
    <property type="molecule type" value="Genomic_DNA"/>
</dbReference>
<evidence type="ECO:0000259" key="1">
    <source>
        <dbReference type="Pfam" id="PF12146"/>
    </source>
</evidence>
<organism evidence="2 3">
    <name type="scientific">Candidatus Phosphoribacter hodrii</name>
    <dbReference type="NCBI Taxonomy" id="2953743"/>
    <lineage>
        <taxon>Bacteria</taxon>
        <taxon>Bacillati</taxon>
        <taxon>Actinomycetota</taxon>
        <taxon>Actinomycetes</taxon>
        <taxon>Micrococcales</taxon>
        <taxon>Dermatophilaceae</taxon>
        <taxon>Candidatus Phosphoribacter</taxon>
    </lineage>
</organism>
<dbReference type="GO" id="GO:0016020">
    <property type="term" value="C:membrane"/>
    <property type="evidence" value="ECO:0007669"/>
    <property type="project" value="TreeGrafter"/>
</dbReference>
<dbReference type="Proteomes" id="UP000718281">
    <property type="component" value="Unassembled WGS sequence"/>
</dbReference>
<dbReference type="Gene3D" id="3.40.50.1820">
    <property type="entry name" value="alpha/beta hydrolase"/>
    <property type="match status" value="1"/>
</dbReference>
<comment type="caution">
    <text evidence="2">The sequence shown here is derived from an EMBL/GenBank/DDBJ whole genome shotgun (WGS) entry which is preliminary data.</text>
</comment>
<dbReference type="PANTHER" id="PTHR43798">
    <property type="entry name" value="MONOACYLGLYCEROL LIPASE"/>
    <property type="match status" value="1"/>
</dbReference>
<dbReference type="InterPro" id="IPR022742">
    <property type="entry name" value="Hydrolase_4"/>
</dbReference>
<keyword evidence="2" id="KW-0378">Hydrolase</keyword>
<dbReference type="SUPFAM" id="SSF53474">
    <property type="entry name" value="alpha/beta-Hydrolases"/>
    <property type="match status" value="1"/>
</dbReference>